<dbReference type="ExpressionAtlas" id="A9PFY5">
    <property type="expression patterns" value="baseline"/>
</dbReference>
<dbReference type="AlphaFoldDB" id="A9PFY5"/>
<dbReference type="PANTHER" id="PTHR35500:SF1">
    <property type="entry name" value="OS03G0108700 PROTEIN"/>
    <property type="match status" value="1"/>
</dbReference>
<proteinExistence type="evidence at transcript level"/>
<evidence type="ECO:0000256" key="1">
    <source>
        <dbReference type="SAM" id="Coils"/>
    </source>
</evidence>
<keyword evidence="1" id="KW-0175">Coiled coil</keyword>
<accession>A9PFY5</accession>
<protein>
    <submittedName>
        <fullName evidence="2">Uncharacterized protein</fullName>
    </submittedName>
</protein>
<sequence length="144" mass="17045">MEGEARKRLKHAKEVNEQEVIDGTTLEIVEKDKTETNIVGSEEMELNIARIFEKIEHFTQMVSELQESGKAMFKEMKNEFEEGLISIHEEEMKKWQEEIEELRLLDAYQMRKQVVFFIMLDMYSKILTLTLEGLARILCIKKDK</sequence>
<dbReference type="EMBL" id="EF147263">
    <property type="protein sequence ID" value="ABK95288.1"/>
    <property type="molecule type" value="mRNA"/>
</dbReference>
<name>A9PFY5_POPTR</name>
<organism evidence="2">
    <name type="scientific">Populus trichocarpa</name>
    <name type="common">Western balsam poplar</name>
    <name type="synonym">Populus balsamifera subsp. trichocarpa</name>
    <dbReference type="NCBI Taxonomy" id="3694"/>
    <lineage>
        <taxon>Eukaryota</taxon>
        <taxon>Viridiplantae</taxon>
        <taxon>Streptophyta</taxon>
        <taxon>Embryophyta</taxon>
        <taxon>Tracheophyta</taxon>
        <taxon>Spermatophyta</taxon>
        <taxon>Magnoliopsida</taxon>
        <taxon>eudicotyledons</taxon>
        <taxon>Gunneridae</taxon>
        <taxon>Pentapetalae</taxon>
        <taxon>rosids</taxon>
        <taxon>fabids</taxon>
        <taxon>Malpighiales</taxon>
        <taxon>Salicaceae</taxon>
        <taxon>Saliceae</taxon>
        <taxon>Populus</taxon>
    </lineage>
</organism>
<dbReference type="PANTHER" id="PTHR35500">
    <property type="entry name" value="OS03G0108700 PROTEIN"/>
    <property type="match status" value="1"/>
</dbReference>
<feature type="coiled-coil region" evidence="1">
    <location>
        <begin position="78"/>
        <end position="105"/>
    </location>
</feature>
<evidence type="ECO:0000313" key="2">
    <source>
        <dbReference type="EMBL" id="ABK95288.1"/>
    </source>
</evidence>
<reference evidence="2" key="1">
    <citation type="journal article" date="2008" name="BMC Genomics">
        <title>Analysis of 4,664 high-quality sequence-finished poplar full-length cDNA clones and their utility for the discovery of genes responding to insect feeding.</title>
        <authorList>
            <person name="Ralph S.G."/>
            <person name="Chun H.J."/>
            <person name="Cooper D."/>
            <person name="Kirkpatrick R."/>
            <person name="Kolosova N."/>
            <person name="Gunter L."/>
            <person name="Tuskan G.A."/>
            <person name="Douglas C.J."/>
            <person name="Holt R.A."/>
            <person name="Jones S.J."/>
            <person name="Marra M.A."/>
            <person name="Bohlmann J."/>
        </authorList>
    </citation>
    <scope>NUCLEOTIDE SEQUENCE</scope>
    <source>
        <tissue evidence="2">Young and mature leaves</tissue>
    </source>
</reference>